<gene>
    <name evidence="1" type="ORF">PMAYCL1PPCAC_19805</name>
</gene>
<dbReference type="EMBL" id="BTRK01000004">
    <property type="protein sequence ID" value="GMR49610.1"/>
    <property type="molecule type" value="Genomic_DNA"/>
</dbReference>
<proteinExistence type="predicted"/>
<sequence>SKRRTIRSKMPYMVLGGNLGSTEAFVWTAKDSLGNVENALIGITSNRTLPSNGVCILQGSALELLNKFESRGWKIIHTCTVEVASPAGFEPSSTQYKWTLFKGTISCFNGGFPFASVGNDIPGNDIR</sequence>
<dbReference type="AlphaFoldDB" id="A0AAN5CS79"/>
<dbReference type="Proteomes" id="UP001328107">
    <property type="component" value="Unassembled WGS sequence"/>
</dbReference>
<organism evidence="1 2">
    <name type="scientific">Pristionchus mayeri</name>
    <dbReference type="NCBI Taxonomy" id="1317129"/>
    <lineage>
        <taxon>Eukaryota</taxon>
        <taxon>Metazoa</taxon>
        <taxon>Ecdysozoa</taxon>
        <taxon>Nematoda</taxon>
        <taxon>Chromadorea</taxon>
        <taxon>Rhabditida</taxon>
        <taxon>Rhabditina</taxon>
        <taxon>Diplogasteromorpha</taxon>
        <taxon>Diplogasteroidea</taxon>
        <taxon>Neodiplogasteridae</taxon>
        <taxon>Pristionchus</taxon>
    </lineage>
</organism>
<accession>A0AAN5CS79</accession>
<feature type="non-terminal residue" evidence="1">
    <location>
        <position position="1"/>
    </location>
</feature>
<reference evidence="2" key="1">
    <citation type="submission" date="2022-10" db="EMBL/GenBank/DDBJ databases">
        <title>Genome assembly of Pristionchus species.</title>
        <authorList>
            <person name="Yoshida K."/>
            <person name="Sommer R.J."/>
        </authorList>
    </citation>
    <scope>NUCLEOTIDE SEQUENCE [LARGE SCALE GENOMIC DNA]</scope>
    <source>
        <strain evidence="2">RS5460</strain>
    </source>
</reference>
<evidence type="ECO:0000313" key="1">
    <source>
        <dbReference type="EMBL" id="GMR49610.1"/>
    </source>
</evidence>
<keyword evidence="2" id="KW-1185">Reference proteome</keyword>
<protein>
    <submittedName>
        <fullName evidence="1">Uncharacterized protein</fullName>
    </submittedName>
</protein>
<evidence type="ECO:0000313" key="2">
    <source>
        <dbReference type="Proteomes" id="UP001328107"/>
    </source>
</evidence>
<name>A0AAN5CS79_9BILA</name>
<comment type="caution">
    <text evidence="1">The sequence shown here is derived from an EMBL/GenBank/DDBJ whole genome shotgun (WGS) entry which is preliminary data.</text>
</comment>